<dbReference type="GO" id="GO:0016020">
    <property type="term" value="C:membrane"/>
    <property type="evidence" value="ECO:0007669"/>
    <property type="project" value="UniProtKB-SubCell"/>
</dbReference>
<dbReference type="InterPro" id="IPR008952">
    <property type="entry name" value="Tetraspanin_EC2_sf"/>
</dbReference>
<dbReference type="SUPFAM" id="SSF48652">
    <property type="entry name" value="Tetraspanin"/>
    <property type="match status" value="1"/>
</dbReference>
<protein>
    <submittedName>
        <fullName evidence="5">Uncharacterized protein</fullName>
    </submittedName>
</protein>
<dbReference type="Proteomes" id="UP001372834">
    <property type="component" value="Unassembled WGS sequence"/>
</dbReference>
<evidence type="ECO:0000313" key="5">
    <source>
        <dbReference type="EMBL" id="KAK6626405.1"/>
    </source>
</evidence>
<keyword evidence="4" id="KW-0472">Membrane</keyword>
<evidence type="ECO:0000256" key="1">
    <source>
        <dbReference type="ARBA" id="ARBA00004141"/>
    </source>
</evidence>
<accession>A0AAN8PD34</accession>
<dbReference type="CDD" id="cd03127">
    <property type="entry name" value="tetraspanin_LEL"/>
    <property type="match status" value="1"/>
</dbReference>
<dbReference type="Gene3D" id="1.10.1450.10">
    <property type="entry name" value="Tetraspanin"/>
    <property type="match status" value="1"/>
</dbReference>
<gene>
    <name evidence="5" type="ORF">RUM43_006716</name>
</gene>
<dbReference type="EMBL" id="JAWJWE010000037">
    <property type="protein sequence ID" value="KAK6626405.1"/>
    <property type="molecule type" value="Genomic_DNA"/>
</dbReference>
<reference evidence="5 6" key="1">
    <citation type="submission" date="2023-10" db="EMBL/GenBank/DDBJ databases">
        <title>Genomes of two closely related lineages of the louse Polyplax serrata with different host specificities.</title>
        <authorList>
            <person name="Martinu J."/>
            <person name="Tarabai H."/>
            <person name="Stefka J."/>
            <person name="Hypsa V."/>
        </authorList>
    </citation>
    <scope>NUCLEOTIDE SEQUENCE [LARGE SCALE GENOMIC DNA]</scope>
    <source>
        <strain evidence="5">HR10_N</strain>
    </source>
</reference>
<evidence type="ECO:0000256" key="2">
    <source>
        <dbReference type="ARBA" id="ARBA00022692"/>
    </source>
</evidence>
<comment type="caution">
    <text evidence="5">The sequence shown here is derived from an EMBL/GenBank/DDBJ whole genome shotgun (WGS) entry which is preliminary data.</text>
</comment>
<dbReference type="Pfam" id="PF00335">
    <property type="entry name" value="Tetraspanin"/>
    <property type="match status" value="1"/>
</dbReference>
<dbReference type="AlphaFoldDB" id="A0AAN8PD34"/>
<organism evidence="5 6">
    <name type="scientific">Polyplax serrata</name>
    <name type="common">Common mouse louse</name>
    <dbReference type="NCBI Taxonomy" id="468196"/>
    <lineage>
        <taxon>Eukaryota</taxon>
        <taxon>Metazoa</taxon>
        <taxon>Ecdysozoa</taxon>
        <taxon>Arthropoda</taxon>
        <taxon>Hexapoda</taxon>
        <taxon>Insecta</taxon>
        <taxon>Pterygota</taxon>
        <taxon>Neoptera</taxon>
        <taxon>Paraneoptera</taxon>
        <taxon>Psocodea</taxon>
        <taxon>Troctomorpha</taxon>
        <taxon>Phthiraptera</taxon>
        <taxon>Anoplura</taxon>
        <taxon>Polyplacidae</taxon>
        <taxon>Polyplax</taxon>
    </lineage>
</organism>
<name>A0AAN8PD34_POLSC</name>
<evidence type="ECO:0000256" key="3">
    <source>
        <dbReference type="ARBA" id="ARBA00022989"/>
    </source>
</evidence>
<comment type="subcellular location">
    <subcellularLocation>
        <location evidence="1">Membrane</location>
        <topology evidence="1">Multi-pass membrane protein</topology>
    </subcellularLocation>
</comment>
<sequence length="225" mass="25552">MPRVQANIPAIAPTSSISSPSEATAVSLELPCRLIPGKFSGNWERLEFFTFHLRWSLVVDHQKRPLLLLIMSRVTVRAKRQLLDFEFQSWDELKERMSIVYLLKYACGLIGAAVLLNYSTNNSAIQPVIRKSMLQLISQSQNDSRAHTLRLIQESIGCCGADGANDYLESRKPLPPECRDSVTGHTYFHGCVDELTWFLEEKASWLAGVTMFLCFFDVSFFIQDE</sequence>
<evidence type="ECO:0000256" key="4">
    <source>
        <dbReference type="ARBA" id="ARBA00023136"/>
    </source>
</evidence>
<dbReference type="InterPro" id="IPR018499">
    <property type="entry name" value="Tetraspanin/Peripherin"/>
</dbReference>
<proteinExistence type="predicted"/>
<keyword evidence="3" id="KW-1133">Transmembrane helix</keyword>
<evidence type="ECO:0000313" key="6">
    <source>
        <dbReference type="Proteomes" id="UP001372834"/>
    </source>
</evidence>
<keyword evidence="2" id="KW-0812">Transmembrane</keyword>